<gene>
    <name evidence="2" type="primary">LOC136084715</name>
</gene>
<name>A0ABM4CI55_HYDVU</name>
<dbReference type="GeneID" id="136084715"/>
<evidence type="ECO:0000313" key="2">
    <source>
        <dbReference type="RefSeq" id="XP_065661423.1"/>
    </source>
</evidence>
<keyword evidence="1" id="KW-1185">Reference proteome</keyword>
<proteinExistence type="predicted"/>
<dbReference type="Proteomes" id="UP001652625">
    <property type="component" value="Chromosome 09"/>
</dbReference>
<evidence type="ECO:0000313" key="1">
    <source>
        <dbReference type="Proteomes" id="UP001652625"/>
    </source>
</evidence>
<organism evidence="1 2">
    <name type="scientific">Hydra vulgaris</name>
    <name type="common">Hydra</name>
    <name type="synonym">Hydra attenuata</name>
    <dbReference type="NCBI Taxonomy" id="6087"/>
    <lineage>
        <taxon>Eukaryota</taxon>
        <taxon>Metazoa</taxon>
        <taxon>Cnidaria</taxon>
        <taxon>Hydrozoa</taxon>
        <taxon>Hydroidolina</taxon>
        <taxon>Anthoathecata</taxon>
        <taxon>Aplanulata</taxon>
        <taxon>Hydridae</taxon>
        <taxon>Hydra</taxon>
    </lineage>
</organism>
<dbReference type="RefSeq" id="XP_065661423.1">
    <property type="nucleotide sequence ID" value="XM_065805351.1"/>
</dbReference>
<protein>
    <submittedName>
        <fullName evidence="2">Uncharacterized protein LOC136084715</fullName>
    </submittedName>
</protein>
<accession>A0ABM4CI55</accession>
<sequence>MCNDCMFLDSELSHSDFAEQGNVSNIEIIISHQESPNIRVEKVQNRVKRSPRHVVASDFSSGMSAITAEAKKEKEKAYKISLFSGDLLSPLSPQCCSAFSSSKQLPQESTRHVRIRNPLLGNYGEPPPSFKCMDERQWQYAFFMEMAEVKLTQRNIPAALESLGRQTELESSSLFISKYHSLEEFDSFELKLETKAEFSILECVYISQLSKHLCLESCVQYR</sequence>
<reference evidence="2" key="1">
    <citation type="submission" date="2025-08" db="UniProtKB">
        <authorList>
            <consortium name="RefSeq"/>
        </authorList>
    </citation>
    <scope>IDENTIFICATION</scope>
</reference>